<sequence length="71" mass="7246">MGAKQTPINPSINKSTSLNDLNSINVVVGDDDNIGPFCLVQLECGGGGDHRSDGREGREEDEGAGGTESGG</sequence>
<accession>A0AA87ZNN3</accession>
<dbReference type="Proteomes" id="UP001187192">
    <property type="component" value="Unassembled WGS sequence"/>
</dbReference>
<name>A0AA87ZNN3_FICCA</name>
<evidence type="ECO:0000313" key="3">
    <source>
        <dbReference type="Proteomes" id="UP001187192"/>
    </source>
</evidence>
<proteinExistence type="predicted"/>
<comment type="caution">
    <text evidence="2">The sequence shown here is derived from an EMBL/GenBank/DDBJ whole genome shotgun (WGS) entry which is preliminary data.</text>
</comment>
<dbReference type="AlphaFoldDB" id="A0AA87ZNN3"/>
<evidence type="ECO:0000256" key="1">
    <source>
        <dbReference type="SAM" id="MobiDB-lite"/>
    </source>
</evidence>
<feature type="region of interest" description="Disordered" evidence="1">
    <location>
        <begin position="1"/>
        <end position="20"/>
    </location>
</feature>
<protein>
    <submittedName>
        <fullName evidence="2">Uncharacterized protein</fullName>
    </submittedName>
</protein>
<feature type="region of interest" description="Disordered" evidence="1">
    <location>
        <begin position="45"/>
        <end position="71"/>
    </location>
</feature>
<reference evidence="2" key="1">
    <citation type="submission" date="2023-07" db="EMBL/GenBank/DDBJ databases">
        <title>draft genome sequence of fig (Ficus carica).</title>
        <authorList>
            <person name="Takahashi T."/>
            <person name="Nishimura K."/>
        </authorList>
    </citation>
    <scope>NUCLEOTIDE SEQUENCE</scope>
</reference>
<feature type="compositionally biased region" description="Basic and acidic residues" evidence="1">
    <location>
        <begin position="48"/>
        <end position="58"/>
    </location>
</feature>
<evidence type="ECO:0000313" key="2">
    <source>
        <dbReference type="EMBL" id="GMN29866.1"/>
    </source>
</evidence>
<dbReference type="Gramene" id="FCD_00023723-RA">
    <property type="protein sequence ID" value="FCD_00023723-RA:cds"/>
    <property type="gene ID" value="FCD_00023723"/>
</dbReference>
<dbReference type="EMBL" id="BTGU01000002">
    <property type="protein sequence ID" value="GMN29866.1"/>
    <property type="molecule type" value="Genomic_DNA"/>
</dbReference>
<keyword evidence="3" id="KW-1185">Reference proteome</keyword>
<gene>
    <name evidence="2" type="ORF">TIFTF001_002595</name>
</gene>
<organism evidence="2 3">
    <name type="scientific">Ficus carica</name>
    <name type="common">Common fig</name>
    <dbReference type="NCBI Taxonomy" id="3494"/>
    <lineage>
        <taxon>Eukaryota</taxon>
        <taxon>Viridiplantae</taxon>
        <taxon>Streptophyta</taxon>
        <taxon>Embryophyta</taxon>
        <taxon>Tracheophyta</taxon>
        <taxon>Spermatophyta</taxon>
        <taxon>Magnoliopsida</taxon>
        <taxon>eudicotyledons</taxon>
        <taxon>Gunneridae</taxon>
        <taxon>Pentapetalae</taxon>
        <taxon>rosids</taxon>
        <taxon>fabids</taxon>
        <taxon>Rosales</taxon>
        <taxon>Moraceae</taxon>
        <taxon>Ficeae</taxon>
        <taxon>Ficus</taxon>
    </lineage>
</organism>